<evidence type="ECO:0000256" key="1">
    <source>
        <dbReference type="ARBA" id="ARBA00004609"/>
    </source>
</evidence>
<name>A0A922LT78_SCHHA</name>
<dbReference type="Proteomes" id="UP000471633">
    <property type="component" value="Unassembled WGS sequence"/>
</dbReference>
<dbReference type="GO" id="GO:0098552">
    <property type="term" value="C:side of membrane"/>
    <property type="evidence" value="ECO:0007669"/>
    <property type="project" value="UniProtKB-KW"/>
</dbReference>
<dbReference type="CTD" id="24592317"/>
<accession>A0A922LT78</accession>
<dbReference type="GO" id="GO:0009966">
    <property type="term" value="P:regulation of signal transduction"/>
    <property type="evidence" value="ECO:0007669"/>
    <property type="project" value="InterPro"/>
</dbReference>
<gene>
    <name evidence="13" type="ORF">MS3_00004540</name>
</gene>
<evidence type="ECO:0000256" key="9">
    <source>
        <dbReference type="ARBA" id="ARBA00023207"/>
    </source>
</evidence>
<dbReference type="AlphaFoldDB" id="A0A922LT78"/>
<keyword evidence="4" id="KW-0336">GPI-anchor</keyword>
<evidence type="ECO:0000313" key="13">
    <source>
        <dbReference type="EMBL" id="KAH9592704.1"/>
    </source>
</evidence>
<evidence type="ECO:0000256" key="11">
    <source>
        <dbReference type="SAM" id="MobiDB-lite"/>
    </source>
</evidence>
<comment type="subcellular location">
    <subcellularLocation>
        <location evidence="1">Cell membrane</location>
        <topology evidence="1">Lipid-anchor</topology>
        <topology evidence="1">GPI-anchor</topology>
    </subcellularLocation>
</comment>
<evidence type="ECO:0000256" key="5">
    <source>
        <dbReference type="ARBA" id="ARBA00022729"/>
    </source>
</evidence>
<evidence type="ECO:0000256" key="10">
    <source>
        <dbReference type="ARBA" id="ARBA00023288"/>
    </source>
</evidence>
<evidence type="ECO:0000313" key="14">
    <source>
        <dbReference type="Proteomes" id="UP000471633"/>
    </source>
</evidence>
<evidence type="ECO:0000256" key="2">
    <source>
        <dbReference type="ARBA" id="ARBA00010260"/>
    </source>
</evidence>
<keyword evidence="8" id="KW-0325">Glycoprotein</keyword>
<keyword evidence="7" id="KW-0472">Membrane</keyword>
<reference evidence="13" key="4">
    <citation type="journal article" date="2022" name="PLoS Pathog.">
        <title>Chromosome-level genome of Schistosoma haematobium underpins genome-wide explorations of molecular variation.</title>
        <authorList>
            <person name="Stroehlein A.J."/>
            <person name="Korhonen P.K."/>
            <person name="Lee V.V."/>
            <person name="Ralph S.A."/>
            <person name="Mentink-Kane M."/>
            <person name="You H."/>
            <person name="McManus D.P."/>
            <person name="Tchuente L.T."/>
            <person name="Stothard J.R."/>
            <person name="Kaur P."/>
            <person name="Dudchenko O."/>
            <person name="Aiden E.L."/>
            <person name="Yang B."/>
            <person name="Yang H."/>
            <person name="Emery A.M."/>
            <person name="Webster B.L."/>
            <person name="Brindley P.J."/>
            <person name="Rollinson D."/>
            <person name="Chang B.C.H."/>
            <person name="Gasser R.B."/>
            <person name="Young N.D."/>
        </authorList>
    </citation>
    <scope>NUCLEOTIDE SEQUENCE</scope>
</reference>
<dbReference type="EMBL" id="AMPZ03000002">
    <property type="protein sequence ID" value="KAH9592704.1"/>
    <property type="molecule type" value="Genomic_DNA"/>
</dbReference>
<evidence type="ECO:0000256" key="3">
    <source>
        <dbReference type="ARBA" id="ARBA00022475"/>
    </source>
</evidence>
<feature type="compositionally biased region" description="Basic and acidic residues" evidence="11">
    <location>
        <begin position="583"/>
        <end position="610"/>
    </location>
</feature>
<reference evidence="13" key="2">
    <citation type="journal article" date="2019" name="Gigascience">
        <title>High-quality Schistosoma haematobium genome achieved by single-molecule and long-range sequencing.</title>
        <authorList>
            <person name="Stroehlein A.J."/>
            <person name="Korhonen P.K."/>
            <person name="Chong T.M."/>
            <person name="Lim Y.L."/>
            <person name="Chan K.G."/>
            <person name="Webster B."/>
            <person name="Rollinson D."/>
            <person name="Brindley P.J."/>
            <person name="Gasser R.B."/>
            <person name="Young N.D."/>
        </authorList>
    </citation>
    <scope>NUCLEOTIDE SEQUENCE</scope>
</reference>
<proteinExistence type="inferred from homology"/>
<dbReference type="OrthoDB" id="6380619at2759"/>
<feature type="compositionally biased region" description="Low complexity" evidence="11">
    <location>
        <begin position="615"/>
        <end position="625"/>
    </location>
</feature>
<evidence type="ECO:0000256" key="8">
    <source>
        <dbReference type="ARBA" id="ARBA00023180"/>
    </source>
</evidence>
<dbReference type="RefSeq" id="XP_051072654.1">
    <property type="nucleotide sequence ID" value="XM_051212469.1"/>
</dbReference>
<feature type="region of interest" description="Disordered" evidence="11">
    <location>
        <begin position="574"/>
        <end position="625"/>
    </location>
</feature>
<evidence type="ECO:0000256" key="6">
    <source>
        <dbReference type="ARBA" id="ARBA00022974"/>
    </source>
</evidence>
<dbReference type="InterPro" id="IPR001863">
    <property type="entry name" value="Glypican"/>
</dbReference>
<evidence type="ECO:0000256" key="7">
    <source>
        <dbReference type="ARBA" id="ARBA00023136"/>
    </source>
</evidence>
<keyword evidence="3" id="KW-1003">Cell membrane</keyword>
<keyword evidence="6" id="KW-0654">Proteoglycan</keyword>
<evidence type="ECO:0000256" key="12">
    <source>
        <dbReference type="SAM" id="SignalP"/>
    </source>
</evidence>
<comment type="caution">
    <text evidence="13">The sequence shown here is derived from an EMBL/GenBank/DDBJ whole genome shotgun (WGS) entry which is preliminary data.</text>
</comment>
<organism evidence="13 14">
    <name type="scientific">Schistosoma haematobium</name>
    <name type="common">Blood fluke</name>
    <dbReference type="NCBI Taxonomy" id="6185"/>
    <lineage>
        <taxon>Eukaryota</taxon>
        <taxon>Metazoa</taxon>
        <taxon>Spiralia</taxon>
        <taxon>Lophotrochozoa</taxon>
        <taxon>Platyhelminthes</taxon>
        <taxon>Trematoda</taxon>
        <taxon>Digenea</taxon>
        <taxon>Strigeidida</taxon>
        <taxon>Schistosomatoidea</taxon>
        <taxon>Schistosomatidae</taxon>
        <taxon>Schistosoma</taxon>
    </lineage>
</organism>
<keyword evidence="10" id="KW-0449">Lipoprotein</keyword>
<dbReference type="GO" id="GO:0005886">
    <property type="term" value="C:plasma membrane"/>
    <property type="evidence" value="ECO:0007669"/>
    <property type="project" value="UniProtKB-SubCell"/>
</dbReference>
<keyword evidence="9" id="KW-0357">Heparan sulfate</keyword>
<protein>
    <submittedName>
        <fullName evidence="13">Uncharacterized protein</fullName>
    </submittedName>
</protein>
<dbReference type="Pfam" id="PF01153">
    <property type="entry name" value="Glypican"/>
    <property type="match status" value="1"/>
</dbReference>
<feature type="signal peptide" evidence="12">
    <location>
        <begin position="1"/>
        <end position="19"/>
    </location>
</feature>
<reference evidence="13" key="3">
    <citation type="submission" date="2021-06" db="EMBL/GenBank/DDBJ databases">
        <title>Chromosome-level genome assembly for S. haematobium.</title>
        <authorList>
            <person name="Stroehlein A.J."/>
        </authorList>
    </citation>
    <scope>NUCLEOTIDE SEQUENCE</scope>
</reference>
<evidence type="ECO:0000256" key="4">
    <source>
        <dbReference type="ARBA" id="ARBA00022622"/>
    </source>
</evidence>
<comment type="similarity">
    <text evidence="2">Belongs to the glypican family.</text>
</comment>
<feature type="chain" id="PRO_5037896268" evidence="12">
    <location>
        <begin position="20"/>
        <end position="658"/>
    </location>
</feature>
<dbReference type="GeneID" id="24592317"/>
<reference evidence="13" key="1">
    <citation type="journal article" date="2012" name="Nat. Genet.">
        <title>Whole-genome sequence of Schistosoma haematobium.</title>
        <authorList>
            <person name="Young N.D."/>
            <person name="Jex A.R."/>
            <person name="Li B."/>
            <person name="Liu S."/>
            <person name="Yang L."/>
            <person name="Xiong Z."/>
            <person name="Li Y."/>
            <person name="Cantacessi C."/>
            <person name="Hall R.S."/>
            <person name="Xu X."/>
            <person name="Chen F."/>
            <person name="Wu X."/>
            <person name="Zerlotini A."/>
            <person name="Oliveira G."/>
            <person name="Hofmann A."/>
            <person name="Zhang G."/>
            <person name="Fang X."/>
            <person name="Kang Y."/>
            <person name="Campbell B.E."/>
            <person name="Loukas A."/>
            <person name="Ranganathan S."/>
            <person name="Rollinson D."/>
            <person name="Rinaldi G."/>
            <person name="Brindley P.J."/>
            <person name="Yang H."/>
            <person name="Wang J."/>
            <person name="Wang J."/>
            <person name="Gasser R.B."/>
        </authorList>
    </citation>
    <scope>NUCLEOTIDE SEQUENCE</scope>
</reference>
<sequence>MYWFFLLSFLTPEFLYIYGDMTRNPRPTNSSGIDSFNLCRTLSMYKNSRDGYKAIFQDITGYRQLEKIILNLNEIPSKLIHFNKNLLLDFAKSNDITDMELYIHGSLFYHSVEEMFKMLPAEVSYNVIDQHLQNLMISILTYEKRNVEFGYSASELRKCFKINEFAAQSVNIFGDLTINWFKAFSSGLTRYLNAQKLLQMTRTVLNSGPSKSCSHCMRDLSLGCPNLDKCFAADNKQVCSNPCNSYCINVFRGCLAPSILFFPKQFIYSNQKLAWSYSNPIRFDDLSYFLSATTVYHLIKKGIKEANENEALIQPKLEKFCRKNKPRTLQTTIGLFSNLNGNDHTLNETMSNYLQLNTEDYDKLNNFIEKVAKDLNSYLHDRDNKVQYMSNIELLYCSQEDKNRCWNGSSFDRYTRQVPEFTINGQLNNPEVKITSNDLKYNFSKEKNVIRKERTEENNAQKVNSKNDVPLTNPLLNQKKSDREGLFISESSGTHPSLLSSDINIPQMNPNVFESKPSKYFSETNNRAEIVNTDDLSDQIVVQGCFVDDEDCELNIADNSIDDNANERQYTVLSENESFDNSSESKKKLQDDPVNDNKTKESSKKTEIPPEKALNSTASNSSTNSKVQENISLNNKMSLELVCFVCIFSIKLYSFTCL</sequence>
<keyword evidence="14" id="KW-1185">Reference proteome</keyword>
<keyword evidence="5 12" id="KW-0732">Signal</keyword>